<organism evidence="1 2">
    <name type="scientific">Streblomastix strix</name>
    <dbReference type="NCBI Taxonomy" id="222440"/>
    <lineage>
        <taxon>Eukaryota</taxon>
        <taxon>Metamonada</taxon>
        <taxon>Preaxostyla</taxon>
        <taxon>Oxymonadida</taxon>
        <taxon>Streblomastigidae</taxon>
        <taxon>Streblomastix</taxon>
    </lineage>
</organism>
<accession>A0A5J4TSG7</accession>
<protein>
    <submittedName>
        <fullName evidence="1">Uncharacterized protein</fullName>
    </submittedName>
</protein>
<feature type="non-terminal residue" evidence="1">
    <location>
        <position position="1"/>
    </location>
</feature>
<proteinExistence type="predicted"/>
<comment type="caution">
    <text evidence="1">The sequence shown here is derived from an EMBL/GenBank/DDBJ whole genome shotgun (WGS) entry which is preliminary data.</text>
</comment>
<sequence>KEAELKKLNEKRIIAIINPDPDDIEFTDVDGTMKRISKKQTKHNTVSLTQVLEKGIWSLEAEFQNSQQGFTGVGGIEEIFFNKITNTAGNVQFTDNYVVRLEYDSFQGTLIFFVDGKQQPVYISGIKEKVRFIVYMYCAGQSCLIRSLNKLEAPTSGHVANEQAVQC</sequence>
<gene>
    <name evidence="1" type="ORF">EZS28_042977</name>
</gene>
<reference evidence="1 2" key="1">
    <citation type="submission" date="2019-03" db="EMBL/GenBank/DDBJ databases">
        <title>Single cell metagenomics reveals metabolic interactions within the superorganism composed of flagellate Streblomastix strix and complex community of Bacteroidetes bacteria on its surface.</title>
        <authorList>
            <person name="Treitli S.C."/>
            <person name="Kolisko M."/>
            <person name="Husnik F."/>
            <person name="Keeling P."/>
            <person name="Hampl V."/>
        </authorList>
    </citation>
    <scope>NUCLEOTIDE SEQUENCE [LARGE SCALE GENOMIC DNA]</scope>
    <source>
        <strain evidence="1">ST1C</strain>
    </source>
</reference>
<evidence type="ECO:0000313" key="2">
    <source>
        <dbReference type="Proteomes" id="UP000324800"/>
    </source>
</evidence>
<dbReference type="Proteomes" id="UP000324800">
    <property type="component" value="Unassembled WGS sequence"/>
</dbReference>
<evidence type="ECO:0000313" key="1">
    <source>
        <dbReference type="EMBL" id="KAA6361496.1"/>
    </source>
</evidence>
<dbReference type="AlphaFoldDB" id="A0A5J4TSG7"/>
<name>A0A5J4TSG7_9EUKA</name>
<dbReference type="EMBL" id="SNRW01025466">
    <property type="protein sequence ID" value="KAA6361496.1"/>
    <property type="molecule type" value="Genomic_DNA"/>
</dbReference>